<feature type="region of interest" description="Disordered" evidence="1">
    <location>
        <begin position="88"/>
        <end position="111"/>
    </location>
</feature>
<evidence type="ECO:0000313" key="2">
    <source>
        <dbReference type="EMBL" id="KAH8508171.1"/>
    </source>
</evidence>
<keyword evidence="3" id="KW-1185">Reference proteome</keyword>
<organism evidence="2 3">
    <name type="scientific">Populus deltoides</name>
    <name type="common">Eastern poplar</name>
    <name type="synonym">Eastern cottonwood</name>
    <dbReference type="NCBI Taxonomy" id="3696"/>
    <lineage>
        <taxon>Eukaryota</taxon>
        <taxon>Viridiplantae</taxon>
        <taxon>Streptophyta</taxon>
        <taxon>Embryophyta</taxon>
        <taxon>Tracheophyta</taxon>
        <taxon>Spermatophyta</taxon>
        <taxon>Magnoliopsida</taxon>
        <taxon>eudicotyledons</taxon>
        <taxon>Gunneridae</taxon>
        <taxon>Pentapetalae</taxon>
        <taxon>rosids</taxon>
        <taxon>fabids</taxon>
        <taxon>Malpighiales</taxon>
        <taxon>Salicaceae</taxon>
        <taxon>Saliceae</taxon>
        <taxon>Populus</taxon>
    </lineage>
</organism>
<reference evidence="2" key="1">
    <citation type="journal article" date="2021" name="J. Hered.">
        <title>Genome Assembly of Salicaceae Populus deltoides (Eastern Cottonwood) I-69 Based on Nanopore Sequencing and Hi-C Technologies.</title>
        <authorList>
            <person name="Bai S."/>
            <person name="Wu H."/>
            <person name="Zhang J."/>
            <person name="Pan Z."/>
            <person name="Zhao W."/>
            <person name="Li Z."/>
            <person name="Tong C."/>
        </authorList>
    </citation>
    <scope>NUCLEOTIDE SEQUENCE</scope>
    <source>
        <tissue evidence="2">Leaf</tissue>
    </source>
</reference>
<dbReference type="AlphaFoldDB" id="A0A8T2YT50"/>
<dbReference type="Proteomes" id="UP000807159">
    <property type="component" value="Chromosome 5"/>
</dbReference>
<accession>A0A8T2YT50</accession>
<feature type="compositionally biased region" description="Pro residues" evidence="1">
    <location>
        <begin position="19"/>
        <end position="30"/>
    </location>
</feature>
<proteinExistence type="predicted"/>
<sequence>MKQTKVETGDVCGKITQSIPPPPPPPPPLPRFWVRKKVTESVTKQEIAKFWRKKLTEEEDHFLAAVKAAARIRARNLSEDGYKQFEESLKDDDGAKGNDTTSLNSGKDTRNNEVRVGVKDWQVMIGGAANLTAQNKAGRVSCFELALHYLIEQKRIAMSTKERCSHLQRFWARKSAVGESVTKQEIAEFWRQKLVEEQDHLLYAIKAAARLRAHNLSEDDYKLFEESLKDDDDIKENKSTEYGKNSEMRLGINDW</sequence>
<comment type="caution">
    <text evidence="2">The sequence shown here is derived from an EMBL/GenBank/DDBJ whole genome shotgun (WGS) entry which is preliminary data.</text>
</comment>
<dbReference type="PANTHER" id="PTHR33872:SF7">
    <property type="entry name" value="OSJNBA0084K11.10-LIKE PROTEIN"/>
    <property type="match status" value="1"/>
</dbReference>
<feature type="region of interest" description="Disordered" evidence="1">
    <location>
        <begin position="1"/>
        <end position="30"/>
    </location>
</feature>
<dbReference type="PANTHER" id="PTHR33872">
    <property type="entry name" value="DNA POLYMERASE EPSILON CATALYTIC SUBUNIT A"/>
    <property type="match status" value="1"/>
</dbReference>
<dbReference type="EMBL" id="JACEGQ020000005">
    <property type="protein sequence ID" value="KAH8508171.1"/>
    <property type="molecule type" value="Genomic_DNA"/>
</dbReference>
<evidence type="ECO:0000313" key="3">
    <source>
        <dbReference type="Proteomes" id="UP000807159"/>
    </source>
</evidence>
<name>A0A8T2YT50_POPDE</name>
<evidence type="ECO:0000256" key="1">
    <source>
        <dbReference type="SAM" id="MobiDB-lite"/>
    </source>
</evidence>
<dbReference type="SUPFAM" id="SSF101447">
    <property type="entry name" value="Formin homology 2 domain (FH2 domain)"/>
    <property type="match status" value="1"/>
</dbReference>
<protein>
    <submittedName>
        <fullName evidence="2">Uncharacterized protein</fullName>
    </submittedName>
</protein>
<gene>
    <name evidence="2" type="ORF">H0E87_010339</name>
</gene>